<comment type="caution">
    <text evidence="3">The sequence shown here is derived from an EMBL/GenBank/DDBJ whole genome shotgun (WGS) entry which is preliminary data.</text>
</comment>
<sequence length="423" mass="44242">MPTTPRRARWTTVAATTALLAAFAAGTAIPASAAVPPTTVPTPGVAPTPAAVPTPLPPLSPAALRKAIAGLPNANVTGALVRVTGSAGRWSGTSGTADLTTGRPVPADARFRIGSISKVFTAAVVLQLAAEHRLDLNGTVQQYLPGLLPADYPPVTVGELLNHTSGLPGGGGADFWGDGTNQWFVDHRLDSWTPRQVVEGLVAGQPMDFAPGSAQEYNGLNTFVAGLIVEQVSGRSFAQEVRDRIIRPLGLHATSVPAVDDPRLPGPHSHGYLTVTDASGTTRPADVTEQAAWPWAEGGMISSAADLDRFFTALFRGRLLPPAQQRLLFTVPDVPNHHNKNCELGPTAGHACFSMGLMRYVSEDGTEIWGKTGSRPGYTSGVFATRDLARRVVYSLNPTGLEGAEAPYVLGIVTATFTPGTQG</sequence>
<organism evidence="3 4">
    <name type="scientific">Streptomyces gibsoniae</name>
    <dbReference type="NCBI Taxonomy" id="3075529"/>
    <lineage>
        <taxon>Bacteria</taxon>
        <taxon>Bacillati</taxon>
        <taxon>Actinomycetota</taxon>
        <taxon>Actinomycetes</taxon>
        <taxon>Kitasatosporales</taxon>
        <taxon>Streptomycetaceae</taxon>
        <taxon>Streptomyces</taxon>
    </lineage>
</organism>
<dbReference type="InterPro" id="IPR050491">
    <property type="entry name" value="AmpC-like"/>
</dbReference>
<dbReference type="SUPFAM" id="SSF56601">
    <property type="entry name" value="beta-lactamase/transpeptidase-like"/>
    <property type="match status" value="1"/>
</dbReference>
<dbReference type="Pfam" id="PF00144">
    <property type="entry name" value="Beta-lactamase"/>
    <property type="match status" value="1"/>
</dbReference>
<dbReference type="Gene3D" id="3.40.710.10">
    <property type="entry name" value="DD-peptidase/beta-lactamase superfamily"/>
    <property type="match status" value="1"/>
</dbReference>
<keyword evidence="3" id="KW-0378">Hydrolase</keyword>
<keyword evidence="4" id="KW-1185">Reference proteome</keyword>
<dbReference type="PANTHER" id="PTHR46825">
    <property type="entry name" value="D-ALANYL-D-ALANINE-CARBOXYPEPTIDASE/ENDOPEPTIDASE AMPH"/>
    <property type="match status" value="1"/>
</dbReference>
<evidence type="ECO:0000256" key="1">
    <source>
        <dbReference type="SAM" id="SignalP"/>
    </source>
</evidence>
<keyword evidence="1" id="KW-0732">Signal</keyword>
<dbReference type="Proteomes" id="UP001183809">
    <property type="component" value="Unassembled WGS sequence"/>
</dbReference>
<evidence type="ECO:0000259" key="2">
    <source>
        <dbReference type="Pfam" id="PF00144"/>
    </source>
</evidence>
<proteinExistence type="predicted"/>
<name>A0ABU2TTP8_9ACTN</name>
<reference evidence="4" key="1">
    <citation type="submission" date="2023-07" db="EMBL/GenBank/DDBJ databases">
        <title>30 novel species of actinomycetes from the DSMZ collection.</title>
        <authorList>
            <person name="Nouioui I."/>
        </authorList>
    </citation>
    <scope>NUCLEOTIDE SEQUENCE [LARGE SCALE GENOMIC DNA]</scope>
    <source>
        <strain evidence="4">DSM 41699</strain>
    </source>
</reference>
<evidence type="ECO:0000313" key="3">
    <source>
        <dbReference type="EMBL" id="MDT0464323.1"/>
    </source>
</evidence>
<feature type="chain" id="PRO_5046281781" evidence="1">
    <location>
        <begin position="34"/>
        <end position="423"/>
    </location>
</feature>
<feature type="domain" description="Beta-lactamase-related" evidence="2">
    <location>
        <begin position="66"/>
        <end position="400"/>
    </location>
</feature>
<dbReference type="RefSeq" id="WP_311695453.1">
    <property type="nucleotide sequence ID" value="NZ_JAVREY010000014.1"/>
</dbReference>
<evidence type="ECO:0000313" key="4">
    <source>
        <dbReference type="Proteomes" id="UP001183809"/>
    </source>
</evidence>
<dbReference type="InterPro" id="IPR012338">
    <property type="entry name" value="Beta-lactam/transpept-like"/>
</dbReference>
<gene>
    <name evidence="3" type="ORF">RM764_15025</name>
</gene>
<accession>A0ABU2TTP8</accession>
<dbReference type="InterPro" id="IPR001466">
    <property type="entry name" value="Beta-lactam-related"/>
</dbReference>
<dbReference type="GO" id="GO:0016787">
    <property type="term" value="F:hydrolase activity"/>
    <property type="evidence" value="ECO:0007669"/>
    <property type="project" value="UniProtKB-KW"/>
</dbReference>
<dbReference type="EMBL" id="JAVREY010000014">
    <property type="protein sequence ID" value="MDT0464323.1"/>
    <property type="molecule type" value="Genomic_DNA"/>
</dbReference>
<dbReference type="PANTHER" id="PTHR46825:SF7">
    <property type="entry name" value="D-ALANYL-D-ALANINE CARBOXYPEPTIDASE"/>
    <property type="match status" value="1"/>
</dbReference>
<protein>
    <submittedName>
        <fullName evidence="3">Serine hydrolase domain-containing protein</fullName>
        <ecNumber evidence="3">3.1.1.103</ecNumber>
    </submittedName>
</protein>
<dbReference type="EC" id="3.1.1.103" evidence="3"/>
<feature type="signal peptide" evidence="1">
    <location>
        <begin position="1"/>
        <end position="33"/>
    </location>
</feature>